<dbReference type="GO" id="GO:0005198">
    <property type="term" value="F:structural molecule activity"/>
    <property type="evidence" value="ECO:0007669"/>
    <property type="project" value="UniProtKB-UniRule"/>
</dbReference>
<name>A0A166AN99_9HYPH</name>
<keyword evidence="6" id="KW-0969">Cilium</keyword>
<keyword evidence="3 4" id="KW-0975">Bacterial flagellum</keyword>
<dbReference type="GO" id="GO:0009425">
    <property type="term" value="C:bacterial-type flagellum basal body"/>
    <property type="evidence" value="ECO:0007669"/>
    <property type="project" value="UniProtKB-SubCell"/>
</dbReference>
<evidence type="ECO:0000313" key="6">
    <source>
        <dbReference type="EMBL" id="KZL21338.1"/>
    </source>
</evidence>
<comment type="caution">
    <text evidence="6">The sequence shown here is derived from an EMBL/GenBank/DDBJ whole genome shotgun (WGS) entry which is preliminary data.</text>
</comment>
<dbReference type="AlphaFoldDB" id="A0A166AN99"/>
<dbReference type="GO" id="GO:0071973">
    <property type="term" value="P:bacterial-type flagellum-dependent cell motility"/>
    <property type="evidence" value="ECO:0007669"/>
    <property type="project" value="InterPro"/>
</dbReference>
<evidence type="ECO:0000313" key="7">
    <source>
        <dbReference type="Proteomes" id="UP000076577"/>
    </source>
</evidence>
<keyword evidence="6" id="KW-0282">Flagellum</keyword>
<evidence type="ECO:0000256" key="5">
    <source>
        <dbReference type="NCBIfam" id="TIGR00205"/>
    </source>
</evidence>
<dbReference type="OrthoDB" id="8481852at2"/>
<dbReference type="PANTHER" id="PTHR34653:SF1">
    <property type="entry name" value="FLAGELLAR HOOK-BASAL BODY COMPLEX PROTEIN FLIE"/>
    <property type="match status" value="1"/>
</dbReference>
<dbReference type="PANTHER" id="PTHR34653">
    <property type="match status" value="1"/>
</dbReference>
<dbReference type="STRING" id="989403.SAMN05421798_105252"/>
<gene>
    <name evidence="6" type="primary">fliE_1</name>
    <name evidence="4" type="synonym">fliE</name>
    <name evidence="6" type="ORF">PsAD2_00629</name>
</gene>
<dbReference type="PATRIC" id="fig|989403.3.peg.672"/>
<dbReference type="PRINTS" id="PR01006">
    <property type="entry name" value="FLGHOOKFLIE"/>
</dbReference>
<dbReference type="GO" id="GO:0003774">
    <property type="term" value="F:cytoskeletal motor activity"/>
    <property type="evidence" value="ECO:0007669"/>
    <property type="project" value="InterPro"/>
</dbReference>
<dbReference type="InterPro" id="IPR001624">
    <property type="entry name" value="FliE"/>
</dbReference>
<sequence>MSNASVAASAYANTAKLANPLEAGNEVADKSGAFGNMVQSAISEINESGQVADVQSLDLLQGKANVVDVVTAVAETELALETVVSVRDRVISAYEEIMRMPI</sequence>
<dbReference type="EMBL" id="LMCB01000004">
    <property type="protein sequence ID" value="KZL21338.1"/>
    <property type="molecule type" value="Genomic_DNA"/>
</dbReference>
<evidence type="ECO:0000256" key="3">
    <source>
        <dbReference type="ARBA" id="ARBA00023143"/>
    </source>
</evidence>
<accession>A0A166AN99</accession>
<dbReference type="NCBIfam" id="TIGR00205">
    <property type="entry name" value="fliE"/>
    <property type="match status" value="1"/>
</dbReference>
<reference evidence="6 7" key="1">
    <citation type="journal article" date="2016" name="Front. Microbiol.">
        <title>Comparative Genomic Analysis Reveals a Diverse Repertoire of Genes Involved in Prokaryote-Eukaryote Interactions within the Pseudovibrio Genus.</title>
        <authorList>
            <person name="Romano S."/>
            <person name="Fernandez-Guerra A."/>
            <person name="Reen F.J."/>
            <person name="Glockner F.O."/>
            <person name="Crowley S.P."/>
            <person name="O'Sullivan O."/>
            <person name="Cotter P.D."/>
            <person name="Adams C."/>
            <person name="Dobson A.D."/>
            <person name="O'Gara F."/>
        </authorList>
    </citation>
    <scope>NUCLEOTIDE SEQUENCE [LARGE SCALE GENOMIC DNA]</scope>
    <source>
        <strain evidence="6 7">Ad2</strain>
    </source>
</reference>
<dbReference type="RefSeq" id="WP_068002071.1">
    <property type="nucleotide sequence ID" value="NZ_FOFM01000005.1"/>
</dbReference>
<keyword evidence="6" id="KW-0966">Cell projection</keyword>
<evidence type="ECO:0000256" key="2">
    <source>
        <dbReference type="ARBA" id="ARBA00009272"/>
    </source>
</evidence>
<dbReference type="Pfam" id="PF02049">
    <property type="entry name" value="FliE"/>
    <property type="match status" value="1"/>
</dbReference>
<comment type="similarity">
    <text evidence="2 4">Belongs to the FliE family.</text>
</comment>
<protein>
    <recommendedName>
        <fullName evidence="4 5">Flagellar hook-basal body complex protein FliE</fullName>
    </recommendedName>
</protein>
<evidence type="ECO:0000256" key="1">
    <source>
        <dbReference type="ARBA" id="ARBA00004117"/>
    </source>
</evidence>
<organism evidence="6 7">
    <name type="scientific">Pseudovibrio axinellae</name>
    <dbReference type="NCBI Taxonomy" id="989403"/>
    <lineage>
        <taxon>Bacteria</taxon>
        <taxon>Pseudomonadati</taxon>
        <taxon>Pseudomonadota</taxon>
        <taxon>Alphaproteobacteria</taxon>
        <taxon>Hyphomicrobiales</taxon>
        <taxon>Stappiaceae</taxon>
        <taxon>Pseudovibrio</taxon>
    </lineage>
</organism>
<dbReference type="Proteomes" id="UP000076577">
    <property type="component" value="Unassembled WGS sequence"/>
</dbReference>
<proteinExistence type="inferred from homology"/>
<evidence type="ECO:0000256" key="4">
    <source>
        <dbReference type="HAMAP-Rule" id="MF_00724"/>
    </source>
</evidence>
<keyword evidence="7" id="KW-1185">Reference proteome</keyword>
<comment type="subcellular location">
    <subcellularLocation>
        <location evidence="1 4">Bacterial flagellum basal body</location>
    </subcellularLocation>
</comment>
<dbReference type="HAMAP" id="MF_00724">
    <property type="entry name" value="FliE"/>
    <property type="match status" value="1"/>
</dbReference>